<evidence type="ECO:0000256" key="2">
    <source>
        <dbReference type="ARBA" id="ARBA00022527"/>
    </source>
</evidence>
<name>A0A9D4UWU3_ADICA</name>
<evidence type="ECO:0000259" key="9">
    <source>
        <dbReference type="PROSITE" id="PS50011"/>
    </source>
</evidence>
<keyword evidence="2" id="KW-0723">Serine/threonine-protein kinase</keyword>
<accession>A0A9D4UWU3</accession>
<dbReference type="Proteomes" id="UP000886520">
    <property type="component" value="Chromosome 10"/>
</dbReference>
<keyword evidence="11" id="KW-1185">Reference proteome</keyword>
<dbReference type="SUPFAM" id="SSF56112">
    <property type="entry name" value="Protein kinase-like (PK-like)"/>
    <property type="match status" value="1"/>
</dbReference>
<dbReference type="EMBL" id="JABFUD020000010">
    <property type="protein sequence ID" value="KAI5074973.1"/>
    <property type="molecule type" value="Genomic_DNA"/>
</dbReference>
<reference evidence="10" key="1">
    <citation type="submission" date="2021-01" db="EMBL/GenBank/DDBJ databases">
        <title>Adiantum capillus-veneris genome.</title>
        <authorList>
            <person name="Fang Y."/>
            <person name="Liao Q."/>
        </authorList>
    </citation>
    <scope>NUCLEOTIDE SEQUENCE</scope>
    <source>
        <strain evidence="10">H3</strain>
        <tissue evidence="10">Leaf</tissue>
    </source>
</reference>
<dbReference type="PANTHER" id="PTHR48006">
    <property type="entry name" value="LEUCINE-RICH REPEAT-CONTAINING PROTEIN DDB_G0281931-RELATED"/>
    <property type="match status" value="1"/>
</dbReference>
<evidence type="ECO:0000313" key="10">
    <source>
        <dbReference type="EMBL" id="KAI5074973.1"/>
    </source>
</evidence>
<dbReference type="Gene3D" id="3.30.200.20">
    <property type="entry name" value="Phosphorylase Kinase, domain 1"/>
    <property type="match status" value="1"/>
</dbReference>
<keyword evidence="3" id="KW-0808">Transferase</keyword>
<dbReference type="InterPro" id="IPR051824">
    <property type="entry name" value="LRR_Rcpt-Like_S/T_Kinase"/>
</dbReference>
<organism evidence="10 11">
    <name type="scientific">Adiantum capillus-veneris</name>
    <name type="common">Maidenhair fern</name>
    <dbReference type="NCBI Taxonomy" id="13818"/>
    <lineage>
        <taxon>Eukaryota</taxon>
        <taxon>Viridiplantae</taxon>
        <taxon>Streptophyta</taxon>
        <taxon>Embryophyta</taxon>
        <taxon>Tracheophyta</taxon>
        <taxon>Polypodiopsida</taxon>
        <taxon>Polypodiidae</taxon>
        <taxon>Polypodiales</taxon>
        <taxon>Pteridineae</taxon>
        <taxon>Pteridaceae</taxon>
        <taxon>Vittarioideae</taxon>
        <taxon>Adiantum</taxon>
    </lineage>
</organism>
<protein>
    <recommendedName>
        <fullName evidence="1">non-specific serine/threonine protein kinase</fullName>
        <ecNumber evidence="1">2.7.11.1</ecNumber>
    </recommendedName>
</protein>
<comment type="catalytic activity">
    <reaction evidence="7">
        <text>L-threonyl-[protein] + ATP = O-phospho-L-threonyl-[protein] + ADP + H(+)</text>
        <dbReference type="Rhea" id="RHEA:46608"/>
        <dbReference type="Rhea" id="RHEA-COMP:11060"/>
        <dbReference type="Rhea" id="RHEA-COMP:11605"/>
        <dbReference type="ChEBI" id="CHEBI:15378"/>
        <dbReference type="ChEBI" id="CHEBI:30013"/>
        <dbReference type="ChEBI" id="CHEBI:30616"/>
        <dbReference type="ChEBI" id="CHEBI:61977"/>
        <dbReference type="ChEBI" id="CHEBI:456216"/>
        <dbReference type="EC" id="2.7.11.1"/>
    </reaction>
</comment>
<dbReference type="PROSITE" id="PS50011">
    <property type="entry name" value="PROTEIN_KINASE_DOM"/>
    <property type="match status" value="1"/>
</dbReference>
<evidence type="ECO:0000256" key="3">
    <source>
        <dbReference type="ARBA" id="ARBA00022679"/>
    </source>
</evidence>
<keyword evidence="4" id="KW-0547">Nucleotide-binding</keyword>
<dbReference type="InterPro" id="IPR011009">
    <property type="entry name" value="Kinase-like_dom_sf"/>
</dbReference>
<evidence type="ECO:0000256" key="7">
    <source>
        <dbReference type="ARBA" id="ARBA00047899"/>
    </source>
</evidence>
<sequence>MKGKLEQTLGADWVFAATRGFTTKSMTITIEMSWYNELESKLREQIEAAAKIKQSRLTDLVSKVLGRFRGSPDKGRKQEEYVMIPDSGWDLVDGSVKQCGFPLRKFSYQELHRATDGFGTNNQIRWGGRFGRVFIGRLPDGQVVAVKDFTDGSVLAFLTELEVSGRISHPNIVPNLGFCYEEGNLLLVCKFMPGGPLSKYLRPDGVTQLT</sequence>
<dbReference type="GO" id="GO:0005524">
    <property type="term" value="F:ATP binding"/>
    <property type="evidence" value="ECO:0007669"/>
    <property type="project" value="UniProtKB-KW"/>
</dbReference>
<dbReference type="PANTHER" id="PTHR48006:SF102">
    <property type="entry name" value="LEUCINE-RICH REPEAT-CONTAINING PROTEIN DDB_G0281931-RELATED"/>
    <property type="match status" value="1"/>
</dbReference>
<dbReference type="AlphaFoldDB" id="A0A9D4UWU3"/>
<feature type="domain" description="Protein kinase" evidence="9">
    <location>
        <begin position="119"/>
        <end position="210"/>
    </location>
</feature>
<evidence type="ECO:0000256" key="5">
    <source>
        <dbReference type="ARBA" id="ARBA00022777"/>
    </source>
</evidence>
<evidence type="ECO:0000256" key="8">
    <source>
        <dbReference type="ARBA" id="ARBA00048679"/>
    </source>
</evidence>
<dbReference type="InterPro" id="IPR000719">
    <property type="entry name" value="Prot_kinase_dom"/>
</dbReference>
<dbReference type="InterPro" id="IPR001245">
    <property type="entry name" value="Ser-Thr/Tyr_kinase_cat_dom"/>
</dbReference>
<dbReference type="EC" id="2.7.11.1" evidence="1"/>
<evidence type="ECO:0000256" key="1">
    <source>
        <dbReference type="ARBA" id="ARBA00012513"/>
    </source>
</evidence>
<evidence type="ECO:0000256" key="4">
    <source>
        <dbReference type="ARBA" id="ARBA00022741"/>
    </source>
</evidence>
<comment type="caution">
    <text evidence="10">The sequence shown here is derived from an EMBL/GenBank/DDBJ whole genome shotgun (WGS) entry which is preliminary data.</text>
</comment>
<evidence type="ECO:0000256" key="6">
    <source>
        <dbReference type="ARBA" id="ARBA00022840"/>
    </source>
</evidence>
<comment type="catalytic activity">
    <reaction evidence="8">
        <text>L-seryl-[protein] + ATP = O-phospho-L-seryl-[protein] + ADP + H(+)</text>
        <dbReference type="Rhea" id="RHEA:17989"/>
        <dbReference type="Rhea" id="RHEA-COMP:9863"/>
        <dbReference type="Rhea" id="RHEA-COMP:11604"/>
        <dbReference type="ChEBI" id="CHEBI:15378"/>
        <dbReference type="ChEBI" id="CHEBI:29999"/>
        <dbReference type="ChEBI" id="CHEBI:30616"/>
        <dbReference type="ChEBI" id="CHEBI:83421"/>
        <dbReference type="ChEBI" id="CHEBI:456216"/>
        <dbReference type="EC" id="2.7.11.1"/>
    </reaction>
</comment>
<dbReference type="Pfam" id="PF07714">
    <property type="entry name" value="PK_Tyr_Ser-Thr"/>
    <property type="match status" value="1"/>
</dbReference>
<gene>
    <name evidence="10" type="ORF">GOP47_0010934</name>
</gene>
<keyword evidence="6" id="KW-0067">ATP-binding</keyword>
<evidence type="ECO:0000313" key="11">
    <source>
        <dbReference type="Proteomes" id="UP000886520"/>
    </source>
</evidence>
<proteinExistence type="predicted"/>
<keyword evidence="5" id="KW-0418">Kinase</keyword>
<dbReference type="GO" id="GO:0004674">
    <property type="term" value="F:protein serine/threonine kinase activity"/>
    <property type="evidence" value="ECO:0007669"/>
    <property type="project" value="UniProtKB-KW"/>
</dbReference>